<dbReference type="GO" id="GO:0020037">
    <property type="term" value="F:heme binding"/>
    <property type="evidence" value="ECO:0007669"/>
    <property type="project" value="InterPro"/>
</dbReference>
<comment type="caution">
    <text evidence="1">The sequence shown here is derived from an EMBL/GenBank/DDBJ whole genome shotgun (WGS) entry which is preliminary data.</text>
</comment>
<dbReference type="RefSeq" id="WP_165600567.1">
    <property type="nucleotide sequence ID" value="NZ_SORZ01000002.1"/>
</dbReference>
<dbReference type="EMBL" id="SORZ01000002">
    <property type="protein sequence ID" value="TPW33848.1"/>
    <property type="molecule type" value="Genomic_DNA"/>
</dbReference>
<sequence length="381" mass="42593">MIQSLPETARTLSRLRPPVPYSDTVEQIQPDETRINQGLEKQLRHIITTVDRDYDEAFRGVHAKSHALLKGTFTVHDGLPAELAQGLFSRPGSYRADLRISSVIGDPLCDAVSVPHGFAVKVNDVPPDLGGGLLPENDGVPVQDFLFASGLAFATPSMEEFLKLFTLLSLTTDRFLFLKIVLSRVLRRVSALAERFNIALPGMVGALGGFLPFNPLAGRYGSQAAIRYGAYMAKLDIVPESENFRNLATDLINVDYDPDAIRHHLWKIFQHEGGSWTLRAQLCRDLAENPIENAAQSWPEKNNPYLPIATIRVDPQDSWSMDRAVPMEEELAYSPWHGLKAHRPLGVVQRTRRVVYPFSARLRGRLDHCPVFAAIPRRKTD</sequence>
<keyword evidence="2" id="KW-1185">Reference proteome</keyword>
<dbReference type="PANTHER" id="PTHR36195:SF4">
    <property type="entry name" value="DOMAIN PROTEIN, PUTATIVE (AFU_ORTHOLOGUE AFUA_5G01990)-RELATED"/>
    <property type="match status" value="1"/>
</dbReference>
<dbReference type="AlphaFoldDB" id="A0A506UKK1"/>
<evidence type="ECO:0000313" key="2">
    <source>
        <dbReference type="Proteomes" id="UP000315037"/>
    </source>
</evidence>
<gene>
    <name evidence="1" type="ORF">E3202_04430</name>
</gene>
<dbReference type="SUPFAM" id="SSF56634">
    <property type="entry name" value="Heme-dependent catalase-like"/>
    <property type="match status" value="1"/>
</dbReference>
<dbReference type="PANTHER" id="PTHR36195">
    <property type="entry name" value="DOMAIN PROTEIN, PUTATIVE (AFU_ORTHOLOGUE AFUA_5G01990)-RELATED-RELATED"/>
    <property type="match status" value="1"/>
</dbReference>
<accession>A0A506UKK1</accession>
<dbReference type="CDD" id="cd08152">
    <property type="entry name" value="y4iL_like"/>
    <property type="match status" value="1"/>
</dbReference>
<reference evidence="1 2" key="1">
    <citation type="submission" date="2019-03" db="EMBL/GenBank/DDBJ databases">
        <title>The complete genome sequence of Neokomagataea sp. Jb2 NBRC113641.</title>
        <authorList>
            <person name="Chua K.-O."/>
            <person name="Chan K.-G."/>
            <person name="See-Too W.-S."/>
        </authorList>
    </citation>
    <scope>NUCLEOTIDE SEQUENCE [LARGE SCALE GENOMIC DNA]</scope>
    <source>
        <strain evidence="1 2">Jb2</strain>
    </source>
</reference>
<dbReference type="Proteomes" id="UP000315037">
    <property type="component" value="Unassembled WGS sequence"/>
</dbReference>
<dbReference type="Gene3D" id="2.40.180.10">
    <property type="entry name" value="Catalase core domain"/>
    <property type="match status" value="2"/>
</dbReference>
<protein>
    <submittedName>
        <fullName evidence="1">Catalase</fullName>
    </submittedName>
</protein>
<evidence type="ECO:0000313" key="1">
    <source>
        <dbReference type="EMBL" id="TPW33848.1"/>
    </source>
</evidence>
<organism evidence="1 2">
    <name type="scientific">Oecophyllibacter saccharovorans</name>
    <dbReference type="NCBI Taxonomy" id="2558360"/>
    <lineage>
        <taxon>Bacteria</taxon>
        <taxon>Pseudomonadati</taxon>
        <taxon>Pseudomonadota</taxon>
        <taxon>Alphaproteobacteria</taxon>
        <taxon>Acetobacterales</taxon>
        <taxon>Acetobacteraceae</taxon>
        <taxon>Oecophyllibacter</taxon>
    </lineage>
</organism>
<proteinExistence type="predicted"/>
<name>A0A506UKK1_9PROT</name>
<dbReference type="InterPro" id="IPR020835">
    <property type="entry name" value="Catalase_sf"/>
</dbReference>